<keyword evidence="2" id="KW-1185">Reference proteome</keyword>
<gene>
    <name evidence="1" type="ORF">RHMOL_Rhmol01G0154400</name>
</gene>
<comment type="caution">
    <text evidence="1">The sequence shown here is derived from an EMBL/GenBank/DDBJ whole genome shotgun (WGS) entry which is preliminary data.</text>
</comment>
<proteinExistence type="predicted"/>
<organism evidence="1 2">
    <name type="scientific">Rhododendron molle</name>
    <name type="common">Chinese azalea</name>
    <name type="synonym">Azalea mollis</name>
    <dbReference type="NCBI Taxonomy" id="49168"/>
    <lineage>
        <taxon>Eukaryota</taxon>
        <taxon>Viridiplantae</taxon>
        <taxon>Streptophyta</taxon>
        <taxon>Embryophyta</taxon>
        <taxon>Tracheophyta</taxon>
        <taxon>Spermatophyta</taxon>
        <taxon>Magnoliopsida</taxon>
        <taxon>eudicotyledons</taxon>
        <taxon>Gunneridae</taxon>
        <taxon>Pentapetalae</taxon>
        <taxon>asterids</taxon>
        <taxon>Ericales</taxon>
        <taxon>Ericaceae</taxon>
        <taxon>Ericoideae</taxon>
        <taxon>Rhodoreae</taxon>
        <taxon>Rhododendron</taxon>
    </lineage>
</organism>
<name>A0ACC0Q359_RHOML</name>
<sequence length="168" mass="18753">MPPRPHLFIPSGFARYKPPQQTDYDLELVLRDPGVHIANTWAEGNPAVVELVPACIEPAAVTVQVPVEWVNEAVRRMLALENVAQGRAAFKKRARSPPRAQTTTPSATTRHTRSSQPAVVSKETAKKAAARVEEWYRIERRDRSGQGEPARKKQLVLVQPRFGGLRAF</sequence>
<accession>A0ACC0Q359</accession>
<dbReference type="EMBL" id="CM046388">
    <property type="protein sequence ID" value="KAI8571881.1"/>
    <property type="molecule type" value="Genomic_DNA"/>
</dbReference>
<protein>
    <submittedName>
        <fullName evidence="1">Uncharacterized protein</fullName>
    </submittedName>
</protein>
<evidence type="ECO:0000313" key="1">
    <source>
        <dbReference type="EMBL" id="KAI8571881.1"/>
    </source>
</evidence>
<evidence type="ECO:0000313" key="2">
    <source>
        <dbReference type="Proteomes" id="UP001062846"/>
    </source>
</evidence>
<dbReference type="Proteomes" id="UP001062846">
    <property type="component" value="Chromosome 1"/>
</dbReference>
<reference evidence="1" key="1">
    <citation type="submission" date="2022-02" db="EMBL/GenBank/DDBJ databases">
        <title>Plant Genome Project.</title>
        <authorList>
            <person name="Zhang R.-G."/>
        </authorList>
    </citation>
    <scope>NUCLEOTIDE SEQUENCE</scope>
    <source>
        <strain evidence="1">AT1</strain>
    </source>
</reference>